<evidence type="ECO:0000313" key="5">
    <source>
        <dbReference type="EMBL" id="ORY33526.1"/>
    </source>
</evidence>
<dbReference type="PANTHER" id="PTHR12683">
    <property type="entry name" value="CDK-ACTIVATING KINASE ASSEMBLY FACTOR MAT1"/>
    <property type="match status" value="1"/>
</dbReference>
<keyword evidence="6" id="KW-1185">Reference proteome</keyword>
<dbReference type="AlphaFoldDB" id="A0A1Y2BFN2"/>
<dbReference type="STRING" id="329046.A0A1Y2BFN2"/>
<gene>
    <name evidence="5" type="ORF">BCR33DRAFT_723126</name>
</gene>
<dbReference type="GO" id="GO:0006357">
    <property type="term" value="P:regulation of transcription by RNA polymerase II"/>
    <property type="evidence" value="ECO:0007669"/>
    <property type="project" value="TreeGrafter"/>
</dbReference>
<reference evidence="5 6" key="1">
    <citation type="submission" date="2016-07" db="EMBL/GenBank/DDBJ databases">
        <title>Pervasive Adenine N6-methylation of Active Genes in Fungi.</title>
        <authorList>
            <consortium name="DOE Joint Genome Institute"/>
            <person name="Mondo S.J."/>
            <person name="Dannebaum R.O."/>
            <person name="Kuo R.C."/>
            <person name="Labutti K."/>
            <person name="Haridas S."/>
            <person name="Kuo A."/>
            <person name="Salamov A."/>
            <person name="Ahrendt S.R."/>
            <person name="Lipzen A."/>
            <person name="Sullivan W."/>
            <person name="Andreopoulos W.B."/>
            <person name="Clum A."/>
            <person name="Lindquist E."/>
            <person name="Daum C."/>
            <person name="Ramamoorthy G.K."/>
            <person name="Gryganskyi A."/>
            <person name="Culley D."/>
            <person name="Magnuson J.K."/>
            <person name="James T.Y."/>
            <person name="O'Malley M.A."/>
            <person name="Stajich J.E."/>
            <person name="Spatafora J.W."/>
            <person name="Visel A."/>
            <person name="Grigoriev I.V."/>
        </authorList>
    </citation>
    <scope>NUCLEOTIDE SEQUENCE [LARGE SCALE GENOMIC DNA]</scope>
    <source>
        <strain evidence="5 6">JEL800</strain>
    </source>
</reference>
<protein>
    <submittedName>
        <fullName evidence="5">MAT1-domain-containing protein</fullName>
    </submittedName>
</protein>
<evidence type="ECO:0000259" key="4">
    <source>
        <dbReference type="Pfam" id="PF06391"/>
    </source>
</evidence>
<dbReference type="PANTHER" id="PTHR12683:SF13">
    <property type="entry name" value="CDK-ACTIVATING KINASE ASSEMBLY FACTOR MAT1"/>
    <property type="match status" value="1"/>
</dbReference>
<name>A0A1Y2BFN2_9FUNG</name>
<evidence type="ECO:0000256" key="2">
    <source>
        <dbReference type="ARBA" id="ARBA00023242"/>
    </source>
</evidence>
<dbReference type="OrthoDB" id="5963at2759"/>
<dbReference type="Gene3D" id="3.30.40.10">
    <property type="entry name" value="Zinc/RING finger domain, C3HC4 (zinc finger)"/>
    <property type="match status" value="1"/>
</dbReference>
<proteinExistence type="predicted"/>
<dbReference type="InterPro" id="IPR015877">
    <property type="entry name" value="MAT1_centre"/>
</dbReference>
<dbReference type="GO" id="GO:0005675">
    <property type="term" value="C:transcription factor TFIIH holo complex"/>
    <property type="evidence" value="ECO:0007669"/>
    <property type="project" value="InterPro"/>
</dbReference>
<feature type="domain" description="MAT1 centre" evidence="4">
    <location>
        <begin position="24"/>
        <end position="188"/>
    </location>
</feature>
<dbReference type="Pfam" id="PF06391">
    <property type="entry name" value="MAT1"/>
    <property type="match status" value="1"/>
</dbReference>
<dbReference type="InterPro" id="IPR013083">
    <property type="entry name" value="Znf_RING/FYVE/PHD"/>
</dbReference>
<evidence type="ECO:0000256" key="1">
    <source>
        <dbReference type="ARBA" id="ARBA00004123"/>
    </source>
</evidence>
<dbReference type="InterPro" id="IPR004575">
    <property type="entry name" value="MAT1/Tfb3"/>
</dbReference>
<dbReference type="EMBL" id="MCGO01000067">
    <property type="protein sequence ID" value="ORY33526.1"/>
    <property type="molecule type" value="Genomic_DNA"/>
</dbReference>
<keyword evidence="2" id="KW-0539">Nucleus</keyword>
<dbReference type="GO" id="GO:0006289">
    <property type="term" value="P:nucleotide-excision repair"/>
    <property type="evidence" value="ECO:0007669"/>
    <property type="project" value="InterPro"/>
</dbReference>
<feature type="coiled-coil region" evidence="3">
    <location>
        <begin position="87"/>
        <end position="126"/>
    </location>
</feature>
<accession>A0A1Y2BFN2</accession>
<dbReference type="Proteomes" id="UP000193642">
    <property type="component" value="Unassembled WGS sequence"/>
</dbReference>
<feature type="non-terminal residue" evidence="5">
    <location>
        <position position="1"/>
    </location>
</feature>
<evidence type="ECO:0000313" key="6">
    <source>
        <dbReference type="Proteomes" id="UP000193642"/>
    </source>
</evidence>
<evidence type="ECO:0000256" key="3">
    <source>
        <dbReference type="SAM" id="Coils"/>
    </source>
</evidence>
<organism evidence="5 6">
    <name type="scientific">Rhizoclosmatium globosum</name>
    <dbReference type="NCBI Taxonomy" id="329046"/>
    <lineage>
        <taxon>Eukaryota</taxon>
        <taxon>Fungi</taxon>
        <taxon>Fungi incertae sedis</taxon>
        <taxon>Chytridiomycota</taxon>
        <taxon>Chytridiomycota incertae sedis</taxon>
        <taxon>Chytridiomycetes</taxon>
        <taxon>Chytridiales</taxon>
        <taxon>Chytriomycetaceae</taxon>
        <taxon>Rhizoclosmatium</taxon>
    </lineage>
</organism>
<keyword evidence="3" id="KW-0175">Coiled coil</keyword>
<sequence>RCESCINRLFLAGAAPCPFCKTSLRKSNFVTQTFEDLRVEKEVHYRKKVGKFFNKRLEDFNYDQRKFDDYLEEVEDIMFNLINDVDVQATNERVEKFRQENKDLIAANLNRQANEDRAISNRLKREREEKRIRREALVLHEVQELRAKELEKQAMIDELASSDKPPEEIIQAYKKRHLLTSQSSKSASTLETIFREAEYNLAWEDDPDLILDVAEAEEFDAFDHEYVDPLEGFALATSGYMDPWTREVAADPAARAAGFLKEWSFLRAIQSSFYGVLEGVQGNQEDGEGNGGAVQTV</sequence>
<comment type="subcellular location">
    <subcellularLocation>
        <location evidence="1">Nucleus</location>
    </subcellularLocation>
</comment>
<dbReference type="GO" id="GO:0061575">
    <property type="term" value="F:cyclin-dependent protein serine/threonine kinase activator activity"/>
    <property type="evidence" value="ECO:0007669"/>
    <property type="project" value="InterPro"/>
</dbReference>
<dbReference type="NCBIfam" id="TIGR00570">
    <property type="entry name" value="cdk7"/>
    <property type="match status" value="1"/>
</dbReference>
<comment type="caution">
    <text evidence="5">The sequence shown here is derived from an EMBL/GenBank/DDBJ whole genome shotgun (WGS) entry which is preliminary data.</text>
</comment>